<comment type="similarity">
    <text evidence="1">Belongs to the glyoxalase I family.</text>
</comment>
<gene>
    <name evidence="3" type="ORF">sscle_07g058280</name>
</gene>
<dbReference type="OrthoDB" id="5371818at2759"/>
<dbReference type="Pfam" id="PF00903">
    <property type="entry name" value="Glyoxalase"/>
    <property type="match status" value="1"/>
</dbReference>
<dbReference type="InterPro" id="IPR037523">
    <property type="entry name" value="VOC_core"/>
</dbReference>
<evidence type="ECO:0000259" key="2">
    <source>
        <dbReference type="PROSITE" id="PS51819"/>
    </source>
</evidence>
<dbReference type="InterPro" id="IPR004360">
    <property type="entry name" value="Glyas_Fos-R_dOase_dom"/>
</dbReference>
<sequence length="146" mass="16172">MASAPAAHIKSLDHLVLTVASIPRSTQWYKTNLGMQSEQFVSSATPDITRHSLVFGSQKINLHELGKEFEPKAQNVKDGSADLCFLTDDDVKDVRRRLIDAGVEMVDLSPEKTDEGIVNRTGARGKLRSVYCRDPDGNLIEISNYI</sequence>
<proteinExistence type="inferred from homology"/>
<dbReference type="InterPro" id="IPR029068">
    <property type="entry name" value="Glyas_Bleomycin-R_OHBP_Dase"/>
</dbReference>
<feature type="domain" description="VOC" evidence="2">
    <location>
        <begin position="11"/>
        <end position="145"/>
    </location>
</feature>
<name>A0A1D9Q7Y6_SCLS1</name>
<organism evidence="3 4">
    <name type="scientific">Sclerotinia sclerotiorum (strain ATCC 18683 / 1980 / Ss-1)</name>
    <name type="common">White mold</name>
    <name type="synonym">Whetzelinia sclerotiorum</name>
    <dbReference type="NCBI Taxonomy" id="665079"/>
    <lineage>
        <taxon>Eukaryota</taxon>
        <taxon>Fungi</taxon>
        <taxon>Dikarya</taxon>
        <taxon>Ascomycota</taxon>
        <taxon>Pezizomycotina</taxon>
        <taxon>Leotiomycetes</taxon>
        <taxon>Helotiales</taxon>
        <taxon>Sclerotiniaceae</taxon>
        <taxon>Sclerotinia</taxon>
    </lineage>
</organism>
<dbReference type="PANTHER" id="PTHR21366">
    <property type="entry name" value="GLYOXALASE FAMILY PROTEIN"/>
    <property type="match status" value="1"/>
</dbReference>
<reference evidence="4" key="1">
    <citation type="journal article" date="2017" name="Genome Biol. Evol.">
        <title>The complete genome sequence of the phytopathogenic fungus Sclerotinia sclerotiorum reveals insights into the genome architecture of broad host range pathogens.</title>
        <authorList>
            <person name="Derbyshire M."/>
            <person name="Denton-Giles M."/>
            <person name="Hegedus D."/>
            <person name="Seifbarghy S."/>
            <person name="Rollins J."/>
            <person name="van Kan J."/>
            <person name="Seidl M.F."/>
            <person name="Faino L."/>
            <person name="Mbengue M."/>
            <person name="Navaud O."/>
            <person name="Raffaele S."/>
            <person name="Hammond-Kosack K."/>
            <person name="Heard S."/>
            <person name="Oliver R."/>
        </authorList>
    </citation>
    <scope>NUCLEOTIDE SEQUENCE [LARGE SCALE GENOMIC DNA]</scope>
    <source>
        <strain evidence="4">ATCC 18683 / 1980 / Ss-1</strain>
    </source>
</reference>
<evidence type="ECO:0000256" key="1">
    <source>
        <dbReference type="ARBA" id="ARBA00010363"/>
    </source>
</evidence>
<dbReference type="Gene3D" id="3.10.180.10">
    <property type="entry name" value="2,3-Dihydroxybiphenyl 1,2-Dioxygenase, domain 1"/>
    <property type="match status" value="1"/>
</dbReference>
<dbReference type="PANTHER" id="PTHR21366:SF14">
    <property type="entry name" value="GLYOXALASE DOMAIN-CONTAINING PROTEIN 5"/>
    <property type="match status" value="1"/>
</dbReference>
<dbReference type="VEuPathDB" id="FungiDB:sscle_07g058280"/>
<dbReference type="InterPro" id="IPR050383">
    <property type="entry name" value="GlyoxalaseI/FosfomycinResist"/>
</dbReference>
<protein>
    <recommendedName>
        <fullName evidence="2">VOC domain-containing protein</fullName>
    </recommendedName>
</protein>
<accession>A0A1D9Q7Y6</accession>
<evidence type="ECO:0000313" key="3">
    <source>
        <dbReference type="EMBL" id="APA11058.1"/>
    </source>
</evidence>
<dbReference type="PROSITE" id="PS51819">
    <property type="entry name" value="VOC"/>
    <property type="match status" value="1"/>
</dbReference>
<dbReference type="SUPFAM" id="SSF54593">
    <property type="entry name" value="Glyoxalase/Bleomycin resistance protein/Dihydroxybiphenyl dioxygenase"/>
    <property type="match status" value="1"/>
</dbReference>
<dbReference type="EMBL" id="CP017820">
    <property type="protein sequence ID" value="APA11058.1"/>
    <property type="molecule type" value="Genomic_DNA"/>
</dbReference>
<dbReference type="Proteomes" id="UP000177798">
    <property type="component" value="Chromosome 7"/>
</dbReference>
<evidence type="ECO:0000313" key="4">
    <source>
        <dbReference type="Proteomes" id="UP000177798"/>
    </source>
</evidence>
<dbReference type="CDD" id="cd07253">
    <property type="entry name" value="GLOD5"/>
    <property type="match status" value="1"/>
</dbReference>
<dbReference type="AlphaFoldDB" id="A0A1D9Q7Y6"/>